<dbReference type="EMBL" id="BQNB010014954">
    <property type="protein sequence ID" value="GJT34337.1"/>
    <property type="molecule type" value="Genomic_DNA"/>
</dbReference>
<evidence type="ECO:0000313" key="2">
    <source>
        <dbReference type="Proteomes" id="UP001151760"/>
    </source>
</evidence>
<comment type="caution">
    <text evidence="1">The sequence shown here is derived from an EMBL/GenBank/DDBJ whole genome shotgun (WGS) entry which is preliminary data.</text>
</comment>
<accession>A0ABQ5D7J5</accession>
<reference evidence="1" key="1">
    <citation type="journal article" date="2022" name="Int. J. Mol. Sci.">
        <title>Draft Genome of Tanacetum Coccineum: Genomic Comparison of Closely Related Tanacetum-Family Plants.</title>
        <authorList>
            <person name="Yamashiro T."/>
            <person name="Shiraishi A."/>
            <person name="Nakayama K."/>
            <person name="Satake H."/>
        </authorList>
    </citation>
    <scope>NUCLEOTIDE SEQUENCE</scope>
</reference>
<keyword evidence="2" id="KW-1185">Reference proteome</keyword>
<dbReference type="Proteomes" id="UP001151760">
    <property type="component" value="Unassembled WGS sequence"/>
</dbReference>
<protein>
    <submittedName>
        <fullName evidence="1">Uncharacterized protein</fullName>
    </submittedName>
</protein>
<organism evidence="1 2">
    <name type="scientific">Tanacetum coccineum</name>
    <dbReference type="NCBI Taxonomy" id="301880"/>
    <lineage>
        <taxon>Eukaryota</taxon>
        <taxon>Viridiplantae</taxon>
        <taxon>Streptophyta</taxon>
        <taxon>Embryophyta</taxon>
        <taxon>Tracheophyta</taxon>
        <taxon>Spermatophyta</taxon>
        <taxon>Magnoliopsida</taxon>
        <taxon>eudicotyledons</taxon>
        <taxon>Gunneridae</taxon>
        <taxon>Pentapetalae</taxon>
        <taxon>asterids</taxon>
        <taxon>campanulids</taxon>
        <taxon>Asterales</taxon>
        <taxon>Asteraceae</taxon>
        <taxon>Asteroideae</taxon>
        <taxon>Anthemideae</taxon>
        <taxon>Anthemidinae</taxon>
        <taxon>Tanacetum</taxon>
    </lineage>
</organism>
<proteinExistence type="predicted"/>
<evidence type="ECO:0000313" key="1">
    <source>
        <dbReference type="EMBL" id="GJT34337.1"/>
    </source>
</evidence>
<name>A0ABQ5D7J5_9ASTR</name>
<sequence>MGKENVKKPVPHDLTVVQTYVPPMQFLGSPYRTHKTICAIGIPKEIQEDEWDMNDSCDIMVKDVERLRKILTPSIYTLPKLESIVQPYMPLGLVCNKKKVKRKEEQGYAIPLQDHVMQSLTPQTVHITSPDDDSVASATNPILNKHLNKLGEDFDDNTRFSTKIDSNPVNDLKELLKTYDFETFI</sequence>
<gene>
    <name evidence="1" type="ORF">Tco_0924756</name>
</gene>
<reference evidence="1" key="2">
    <citation type="submission" date="2022-01" db="EMBL/GenBank/DDBJ databases">
        <authorList>
            <person name="Yamashiro T."/>
            <person name="Shiraishi A."/>
            <person name="Satake H."/>
            <person name="Nakayama K."/>
        </authorList>
    </citation>
    <scope>NUCLEOTIDE SEQUENCE</scope>
</reference>